<dbReference type="RefSeq" id="WP_095992477.1">
    <property type="nucleotide sequence ID" value="NZ_CP022098.1"/>
</dbReference>
<dbReference type="GO" id="GO:0005829">
    <property type="term" value="C:cytosol"/>
    <property type="evidence" value="ECO:0007669"/>
    <property type="project" value="TreeGrafter"/>
</dbReference>
<dbReference type="Gene3D" id="2.30.30.40">
    <property type="entry name" value="SH3 Domains"/>
    <property type="match status" value="1"/>
</dbReference>
<name>A0A250JEK3_9BACT</name>
<evidence type="ECO:0000259" key="1">
    <source>
        <dbReference type="PROSITE" id="PS50851"/>
    </source>
</evidence>
<dbReference type="GO" id="GO:0007165">
    <property type="term" value="P:signal transduction"/>
    <property type="evidence" value="ECO:0007669"/>
    <property type="project" value="InterPro"/>
</dbReference>
<proteinExistence type="predicted"/>
<dbReference type="Gene3D" id="2.40.50.180">
    <property type="entry name" value="CheA-289, Domain 4"/>
    <property type="match status" value="1"/>
</dbReference>
<gene>
    <name evidence="2" type="ORF">CYFUS_007496</name>
</gene>
<dbReference type="EMBL" id="CP022098">
    <property type="protein sequence ID" value="ATB42020.1"/>
    <property type="molecule type" value="Genomic_DNA"/>
</dbReference>
<evidence type="ECO:0000313" key="2">
    <source>
        <dbReference type="EMBL" id="ATB42020.1"/>
    </source>
</evidence>
<dbReference type="PANTHER" id="PTHR22617:SF23">
    <property type="entry name" value="CHEMOTAXIS PROTEIN CHEW"/>
    <property type="match status" value="1"/>
</dbReference>
<dbReference type="InterPro" id="IPR039315">
    <property type="entry name" value="CheW"/>
</dbReference>
<dbReference type="KEGG" id="cfus:CYFUS_007496"/>
<dbReference type="PROSITE" id="PS50851">
    <property type="entry name" value="CHEW"/>
    <property type="match status" value="1"/>
</dbReference>
<organism evidence="2 3">
    <name type="scientific">Cystobacter fuscus</name>
    <dbReference type="NCBI Taxonomy" id="43"/>
    <lineage>
        <taxon>Bacteria</taxon>
        <taxon>Pseudomonadati</taxon>
        <taxon>Myxococcota</taxon>
        <taxon>Myxococcia</taxon>
        <taxon>Myxococcales</taxon>
        <taxon>Cystobacterineae</taxon>
        <taxon>Archangiaceae</taxon>
        <taxon>Cystobacter</taxon>
    </lineage>
</organism>
<feature type="domain" description="CheW-like" evidence="1">
    <location>
        <begin position="6"/>
        <end position="146"/>
    </location>
</feature>
<dbReference type="SMART" id="SM00260">
    <property type="entry name" value="CheW"/>
    <property type="match status" value="1"/>
</dbReference>
<dbReference type="Proteomes" id="UP000217257">
    <property type="component" value="Chromosome"/>
</dbReference>
<reference evidence="2 3" key="1">
    <citation type="submission" date="2017-06" db="EMBL/GenBank/DDBJ databases">
        <title>Sequencing and comparative analysis of myxobacterial genomes.</title>
        <authorList>
            <person name="Rupp O."/>
            <person name="Goesmann A."/>
            <person name="Sogaard-Andersen L."/>
        </authorList>
    </citation>
    <scope>NUCLEOTIDE SEQUENCE [LARGE SCALE GENOMIC DNA]</scope>
    <source>
        <strain evidence="2 3">DSM 52655</strain>
    </source>
</reference>
<dbReference type="SUPFAM" id="SSF50341">
    <property type="entry name" value="CheW-like"/>
    <property type="match status" value="1"/>
</dbReference>
<accession>A0A250JEK3</accession>
<protein>
    <submittedName>
        <fullName evidence="2">Chemotaxis protein CheW</fullName>
    </submittedName>
</protein>
<dbReference type="PANTHER" id="PTHR22617">
    <property type="entry name" value="CHEMOTAXIS SENSOR HISTIDINE KINASE-RELATED"/>
    <property type="match status" value="1"/>
</dbReference>
<dbReference type="Pfam" id="PF01584">
    <property type="entry name" value="CheW"/>
    <property type="match status" value="1"/>
</dbReference>
<dbReference type="InterPro" id="IPR002545">
    <property type="entry name" value="CheW-lke_dom"/>
</dbReference>
<dbReference type="AlphaFoldDB" id="A0A250JEK3"/>
<dbReference type="InterPro" id="IPR036061">
    <property type="entry name" value="CheW-like_dom_sf"/>
</dbReference>
<evidence type="ECO:0000313" key="3">
    <source>
        <dbReference type="Proteomes" id="UP000217257"/>
    </source>
</evidence>
<dbReference type="GO" id="GO:0006935">
    <property type="term" value="P:chemotaxis"/>
    <property type="evidence" value="ECO:0007669"/>
    <property type="project" value="InterPro"/>
</dbReference>
<sequence>MPGTGSRRFLLVRARSWMCALPLDEVEETMRPLPITPVASAPAFVRGVSLVRGTSAPVVSLGALLSGGAAEPCMGGRFVSLRVPEGRLVIEVDEVRGLSSLEADALEAVPSLLRETAQGHVQRLGALDGHLLAVLGSSHLLPREVWERLGRSEGKELS</sequence>